<name>A0A0K2CYX3_9CAUD</name>
<dbReference type="KEGG" id="vg:26623377"/>
<proteinExistence type="predicted"/>
<sequence length="62" mass="7360">MDSNGLSKEKLEWMKEIGLKKFEHPMRYHTPFGHLYSEEHIRNTPLEELKAGYEKKSAPRDT</sequence>
<evidence type="ECO:0000313" key="1">
    <source>
        <dbReference type="EMBL" id="ALA12700.1"/>
    </source>
</evidence>
<keyword evidence="2" id="KW-1185">Reference proteome</keyword>
<dbReference type="Proteomes" id="UP000201675">
    <property type="component" value="Segment"/>
</dbReference>
<reference evidence="1 2" key="1">
    <citation type="journal article" date="2015" name="Genome Announc.">
        <title>Complete Genome Sequences of Nine Phages Capable of Infecting Paenibacillus larvae, the Causative Agent of American Foulbrood Disease in Honeybees.</title>
        <authorList>
            <person name="Tsourkas P.K."/>
            <person name="Yost D.G."/>
            <person name="Krohn A."/>
            <person name="LeBlanc L."/>
            <person name="Zhang A."/>
            <person name="Stamereilers C."/>
            <person name="Amy P.S."/>
        </authorList>
    </citation>
    <scope>NUCLEOTIDE SEQUENCE [LARGE SCALE GENOMIC DNA]</scope>
</reference>
<gene>
    <name evidence="1" type="ORF">VEGAS_55</name>
</gene>
<organism evidence="1 2">
    <name type="scientific">Paenibacillus phage Vegas</name>
    <dbReference type="NCBI Taxonomy" id="1636261"/>
    <lineage>
        <taxon>Viruses</taxon>
        <taxon>Duplodnaviria</taxon>
        <taxon>Heunggongvirae</taxon>
        <taxon>Uroviricota</taxon>
        <taxon>Caudoviricetes</taxon>
        <taxon>Gochnauervirinae</taxon>
        <taxon>Vegasvirus</taxon>
        <taxon>Vegasvirus vegas</taxon>
    </lineage>
</organism>
<protein>
    <submittedName>
        <fullName evidence="1">Uncharacterized protein</fullName>
    </submittedName>
</protein>
<dbReference type="GeneID" id="26623377"/>
<dbReference type="RefSeq" id="YP_009196154.1">
    <property type="nucleotide sequence ID" value="NC_028767.1"/>
</dbReference>
<evidence type="ECO:0000313" key="2">
    <source>
        <dbReference type="Proteomes" id="UP000201675"/>
    </source>
</evidence>
<dbReference type="EMBL" id="KT361654">
    <property type="protein sequence ID" value="ALA12700.1"/>
    <property type="molecule type" value="Genomic_DNA"/>
</dbReference>
<accession>A0A0K2CYX3</accession>